<keyword evidence="1" id="KW-0812">Transmembrane</keyword>
<keyword evidence="1" id="KW-1133">Transmembrane helix</keyword>
<comment type="caution">
    <text evidence="2">The sequence shown here is derived from an EMBL/GenBank/DDBJ whole genome shotgun (WGS) entry which is preliminary data.</text>
</comment>
<feature type="transmembrane region" description="Helical" evidence="1">
    <location>
        <begin position="69"/>
        <end position="89"/>
    </location>
</feature>
<accession>A0A2S6FZY8</accession>
<feature type="transmembrane region" description="Helical" evidence="1">
    <location>
        <begin position="6"/>
        <end position="24"/>
    </location>
</feature>
<feature type="transmembrane region" description="Helical" evidence="1">
    <location>
        <begin position="36"/>
        <end position="57"/>
    </location>
</feature>
<dbReference type="Proteomes" id="UP000239863">
    <property type="component" value="Unassembled WGS sequence"/>
</dbReference>
<dbReference type="OrthoDB" id="2237501at2"/>
<evidence type="ECO:0008006" key="4">
    <source>
        <dbReference type="Google" id="ProtNLM"/>
    </source>
</evidence>
<reference evidence="2 3" key="1">
    <citation type="submission" date="2018-02" db="EMBL/GenBank/DDBJ databases">
        <title>Genomic Encyclopedia of Archaeal and Bacterial Type Strains, Phase II (KMG-II): from individual species to whole genera.</title>
        <authorList>
            <person name="Goeker M."/>
        </authorList>
    </citation>
    <scope>NUCLEOTIDE SEQUENCE [LARGE SCALE GENOMIC DNA]</scope>
    <source>
        <strain evidence="2 3">DSM 15099</strain>
    </source>
</reference>
<protein>
    <recommendedName>
        <fullName evidence="4">DUF2304 domain-containing protein</fullName>
    </recommendedName>
</protein>
<gene>
    <name evidence="2" type="ORF">BD821_10277</name>
</gene>
<evidence type="ECO:0000256" key="1">
    <source>
        <dbReference type="SAM" id="Phobius"/>
    </source>
</evidence>
<evidence type="ECO:0000313" key="2">
    <source>
        <dbReference type="EMBL" id="PPK49164.1"/>
    </source>
</evidence>
<proteinExistence type="predicted"/>
<sequence length="122" mass="14108">MNYQLQIILILVSIGFFIFIYKMITNYKMDLRHSLVWVLSSLVFILMSIFPGILTSISRLLHIEEPVNTIFLLVIFFLLVVTFTLTLTISKRSSSIKDLVQEVAILKLKVEELSKEQGKDKN</sequence>
<dbReference type="STRING" id="37659.GCA_000703125_01673"/>
<dbReference type="Pfam" id="PF10066">
    <property type="entry name" value="DUF2304"/>
    <property type="match status" value="1"/>
</dbReference>
<organism evidence="2 3">
    <name type="scientific">Clostridium algidicarnis DSM 15099</name>
    <dbReference type="NCBI Taxonomy" id="1121295"/>
    <lineage>
        <taxon>Bacteria</taxon>
        <taxon>Bacillati</taxon>
        <taxon>Bacillota</taxon>
        <taxon>Clostridia</taxon>
        <taxon>Eubacteriales</taxon>
        <taxon>Clostridiaceae</taxon>
        <taxon>Clostridium</taxon>
    </lineage>
</organism>
<name>A0A2S6FZY8_9CLOT</name>
<dbReference type="EMBL" id="PTIS01000002">
    <property type="protein sequence ID" value="PPK49164.1"/>
    <property type="molecule type" value="Genomic_DNA"/>
</dbReference>
<evidence type="ECO:0000313" key="3">
    <source>
        <dbReference type="Proteomes" id="UP000239863"/>
    </source>
</evidence>
<dbReference type="RefSeq" id="WP_104409189.1">
    <property type="nucleotide sequence ID" value="NZ_PTIS01000002.1"/>
</dbReference>
<dbReference type="AlphaFoldDB" id="A0A2S6FZY8"/>
<dbReference type="InterPro" id="IPR019277">
    <property type="entry name" value="DUF2304"/>
</dbReference>
<keyword evidence="1" id="KW-0472">Membrane</keyword>